<dbReference type="NCBIfam" id="TIGR01575">
    <property type="entry name" value="rimI"/>
    <property type="match status" value="1"/>
</dbReference>
<dbReference type="InterPro" id="IPR050832">
    <property type="entry name" value="Bact_Acetyltransf"/>
</dbReference>
<feature type="domain" description="N-acetyltransferase" evidence="3">
    <location>
        <begin position="6"/>
        <end position="152"/>
    </location>
</feature>
<evidence type="ECO:0000259" key="3">
    <source>
        <dbReference type="PROSITE" id="PS51186"/>
    </source>
</evidence>
<organism evidence="4 5">
    <name type="scientific">Arthrobacter gandavensis</name>
    <dbReference type="NCBI Taxonomy" id="169960"/>
    <lineage>
        <taxon>Bacteria</taxon>
        <taxon>Bacillati</taxon>
        <taxon>Actinomycetota</taxon>
        <taxon>Actinomycetes</taxon>
        <taxon>Micrococcales</taxon>
        <taxon>Micrococcaceae</taxon>
        <taxon>Arthrobacter</taxon>
    </lineage>
</organism>
<proteinExistence type="predicted"/>
<evidence type="ECO:0000313" key="4">
    <source>
        <dbReference type="EMBL" id="GAA1912461.1"/>
    </source>
</evidence>
<dbReference type="InterPro" id="IPR006464">
    <property type="entry name" value="AcTrfase_RimI/Ard1"/>
</dbReference>
<keyword evidence="4" id="KW-0687">Ribonucleoprotein</keyword>
<dbReference type="PROSITE" id="PS51186">
    <property type="entry name" value="GNAT"/>
    <property type="match status" value="1"/>
</dbReference>
<dbReference type="InterPro" id="IPR016181">
    <property type="entry name" value="Acyl_CoA_acyltransferase"/>
</dbReference>
<name>A0ABN2P6H8_9MICC</name>
<dbReference type="Pfam" id="PF00583">
    <property type="entry name" value="Acetyltransf_1"/>
    <property type="match status" value="1"/>
</dbReference>
<keyword evidence="2" id="KW-0012">Acyltransferase</keyword>
<dbReference type="SUPFAM" id="SSF55729">
    <property type="entry name" value="Acyl-CoA N-acyltransferases (Nat)"/>
    <property type="match status" value="1"/>
</dbReference>
<dbReference type="Gene3D" id="3.40.630.30">
    <property type="match status" value="1"/>
</dbReference>
<dbReference type="CDD" id="cd04301">
    <property type="entry name" value="NAT_SF"/>
    <property type="match status" value="1"/>
</dbReference>
<reference evidence="4 5" key="1">
    <citation type="journal article" date="2019" name="Int. J. Syst. Evol. Microbiol.">
        <title>The Global Catalogue of Microorganisms (GCM) 10K type strain sequencing project: providing services to taxonomists for standard genome sequencing and annotation.</title>
        <authorList>
            <consortium name="The Broad Institute Genomics Platform"/>
            <consortium name="The Broad Institute Genome Sequencing Center for Infectious Disease"/>
            <person name="Wu L."/>
            <person name="Ma J."/>
        </authorList>
    </citation>
    <scope>NUCLEOTIDE SEQUENCE [LARGE SCALE GENOMIC DNA]</scope>
    <source>
        <strain evidence="4 5">JCM 13316</strain>
    </source>
</reference>
<dbReference type="EMBL" id="BAAALV010000002">
    <property type="protein sequence ID" value="GAA1912461.1"/>
    <property type="molecule type" value="Genomic_DNA"/>
</dbReference>
<keyword evidence="1" id="KW-0808">Transferase</keyword>
<accession>A0ABN2P6H8</accession>
<comment type="caution">
    <text evidence="4">The sequence shown here is derived from an EMBL/GenBank/DDBJ whole genome shotgun (WGS) entry which is preliminary data.</text>
</comment>
<keyword evidence="5" id="KW-1185">Reference proteome</keyword>
<dbReference type="PANTHER" id="PTHR43877">
    <property type="entry name" value="AMINOALKYLPHOSPHONATE N-ACETYLTRANSFERASE-RELATED-RELATED"/>
    <property type="match status" value="1"/>
</dbReference>
<keyword evidence="4" id="KW-0689">Ribosomal protein</keyword>
<dbReference type="InterPro" id="IPR000182">
    <property type="entry name" value="GNAT_dom"/>
</dbReference>
<dbReference type="GO" id="GO:0005840">
    <property type="term" value="C:ribosome"/>
    <property type="evidence" value="ECO:0007669"/>
    <property type="project" value="UniProtKB-KW"/>
</dbReference>
<sequence>MSGQAAVIRAMTEDDIPAVDALEKAMFPVDAWPTEMFYDELRQRDTRSYYVAEGPDGAVIGYAGLMCVLPIADVQTIAVDSAHEGAGTGSRLLATLVEEAKRRGADDVLLEVRADNPRAQRLYRWFGFEQIHVRPRYYRDGADALIMRLELSSWHGAPARESNPVKDVQ</sequence>
<gene>
    <name evidence="4" type="primary">rimI</name>
    <name evidence="4" type="ORF">GCM10009688_16750</name>
</gene>
<evidence type="ECO:0000313" key="5">
    <source>
        <dbReference type="Proteomes" id="UP001500784"/>
    </source>
</evidence>
<protein>
    <submittedName>
        <fullName evidence="4">Ribosomal protein S18-alanine N-acetyltransferase</fullName>
    </submittedName>
</protein>
<evidence type="ECO:0000256" key="1">
    <source>
        <dbReference type="ARBA" id="ARBA00022679"/>
    </source>
</evidence>
<dbReference type="Proteomes" id="UP001500784">
    <property type="component" value="Unassembled WGS sequence"/>
</dbReference>
<evidence type="ECO:0000256" key="2">
    <source>
        <dbReference type="ARBA" id="ARBA00023315"/>
    </source>
</evidence>